<gene>
    <name evidence="1" type="ORF">C2G38_2243780</name>
</gene>
<reference evidence="1 2" key="1">
    <citation type="submission" date="2018-06" db="EMBL/GenBank/DDBJ databases">
        <title>Comparative genomics reveals the genomic features of Rhizophagus irregularis, R. cerebriforme, R. diaphanum and Gigaspora rosea, and their symbiotic lifestyle signature.</title>
        <authorList>
            <person name="Morin E."/>
            <person name="San Clemente H."/>
            <person name="Chen E.C.H."/>
            <person name="De La Providencia I."/>
            <person name="Hainaut M."/>
            <person name="Kuo A."/>
            <person name="Kohler A."/>
            <person name="Murat C."/>
            <person name="Tang N."/>
            <person name="Roy S."/>
            <person name="Loubradou J."/>
            <person name="Henrissat B."/>
            <person name="Grigoriev I.V."/>
            <person name="Corradi N."/>
            <person name="Roux C."/>
            <person name="Martin F.M."/>
        </authorList>
    </citation>
    <scope>NUCLEOTIDE SEQUENCE [LARGE SCALE GENOMIC DNA]</scope>
    <source>
        <strain evidence="1 2">DAOM 194757</strain>
    </source>
</reference>
<proteinExistence type="predicted"/>
<organism evidence="1 2">
    <name type="scientific">Gigaspora rosea</name>
    <dbReference type="NCBI Taxonomy" id="44941"/>
    <lineage>
        <taxon>Eukaryota</taxon>
        <taxon>Fungi</taxon>
        <taxon>Fungi incertae sedis</taxon>
        <taxon>Mucoromycota</taxon>
        <taxon>Glomeromycotina</taxon>
        <taxon>Glomeromycetes</taxon>
        <taxon>Diversisporales</taxon>
        <taxon>Gigasporaceae</taxon>
        <taxon>Gigaspora</taxon>
    </lineage>
</organism>
<evidence type="ECO:0000313" key="2">
    <source>
        <dbReference type="Proteomes" id="UP000266673"/>
    </source>
</evidence>
<keyword evidence="2" id="KW-1185">Reference proteome</keyword>
<sequence length="118" mass="13156">MKEDIHQVECCYQNGIGVEKDELEKIKVLPYQILKSDIKSNLNWVVGGLALSHTEKQSIPMATDELLIQQDLLAPKPAFIVPAPCTYNKTQGIPTQLALAHDEGLKALEEFIRELNAT</sequence>
<dbReference type="Proteomes" id="UP000266673">
    <property type="component" value="Unassembled WGS sequence"/>
</dbReference>
<dbReference type="EMBL" id="QKWP01000347">
    <property type="protein sequence ID" value="RIB21683.1"/>
    <property type="molecule type" value="Genomic_DNA"/>
</dbReference>
<protein>
    <submittedName>
        <fullName evidence="1">Uncharacterized protein</fullName>
    </submittedName>
</protein>
<evidence type="ECO:0000313" key="1">
    <source>
        <dbReference type="EMBL" id="RIB21683.1"/>
    </source>
</evidence>
<dbReference type="AlphaFoldDB" id="A0A397VP42"/>
<comment type="caution">
    <text evidence="1">The sequence shown here is derived from an EMBL/GenBank/DDBJ whole genome shotgun (WGS) entry which is preliminary data.</text>
</comment>
<name>A0A397VP42_9GLOM</name>
<accession>A0A397VP42</accession>